<dbReference type="GO" id="GO:0004930">
    <property type="term" value="F:G protein-coupled receptor activity"/>
    <property type="evidence" value="ECO:0007669"/>
    <property type="project" value="UniProtKB-KW"/>
</dbReference>
<dbReference type="InterPro" id="IPR028082">
    <property type="entry name" value="Peripla_BP_I"/>
</dbReference>
<dbReference type="PROSITE" id="PS00981">
    <property type="entry name" value="G_PROTEIN_RECEP_F3_3"/>
    <property type="match status" value="1"/>
</dbReference>
<dbReference type="PRINTS" id="PR00248">
    <property type="entry name" value="GPCRMGR"/>
</dbReference>
<dbReference type="InterPro" id="IPR011500">
    <property type="entry name" value="GPCR_3_9-Cys_dom"/>
</dbReference>
<evidence type="ECO:0000256" key="10">
    <source>
        <dbReference type="ARBA" id="ARBA00023180"/>
    </source>
</evidence>
<feature type="transmembrane region" description="Helical" evidence="12">
    <location>
        <begin position="627"/>
        <end position="650"/>
    </location>
</feature>
<organism evidence="14 15">
    <name type="scientific">Podarcis muralis</name>
    <name type="common">Wall lizard</name>
    <name type="synonym">Lacerta muralis</name>
    <dbReference type="NCBI Taxonomy" id="64176"/>
    <lineage>
        <taxon>Eukaryota</taxon>
        <taxon>Metazoa</taxon>
        <taxon>Chordata</taxon>
        <taxon>Craniata</taxon>
        <taxon>Vertebrata</taxon>
        <taxon>Euteleostomi</taxon>
        <taxon>Lepidosauria</taxon>
        <taxon>Squamata</taxon>
        <taxon>Bifurcata</taxon>
        <taxon>Unidentata</taxon>
        <taxon>Episquamata</taxon>
        <taxon>Laterata</taxon>
        <taxon>Lacertibaenia</taxon>
        <taxon>Lacertidae</taxon>
        <taxon>Podarcis</taxon>
    </lineage>
</organism>
<dbReference type="GO" id="GO:0005886">
    <property type="term" value="C:plasma membrane"/>
    <property type="evidence" value="ECO:0007669"/>
    <property type="project" value="UniProtKB-SubCell"/>
</dbReference>
<dbReference type="OMA" id="VERCHRG"/>
<evidence type="ECO:0000313" key="15">
    <source>
        <dbReference type="Proteomes" id="UP000472272"/>
    </source>
</evidence>
<dbReference type="PANTHER" id="PTHR24061">
    <property type="entry name" value="CALCIUM-SENSING RECEPTOR-RELATED"/>
    <property type="match status" value="1"/>
</dbReference>
<keyword evidence="3" id="KW-1003">Cell membrane</keyword>
<name>A0A670JPW0_PODMU</name>
<dbReference type="GeneTree" id="ENSGT00950000182788"/>
<keyword evidence="7" id="KW-0297">G-protein coupled receptor</keyword>
<dbReference type="Gene3D" id="2.10.50.30">
    <property type="entry name" value="GPCR, family 3, nine cysteines domain"/>
    <property type="match status" value="1"/>
</dbReference>
<keyword evidence="4 12" id="KW-0812">Transmembrane</keyword>
<dbReference type="PROSITE" id="PS50259">
    <property type="entry name" value="G_PROTEIN_RECEP_F3_4"/>
    <property type="match status" value="1"/>
</dbReference>
<sequence length="789" mass="88941">MPKNYQHVLAFVFAIQEVNKNNHLLPNITLVTDIYDNAFHSMFTYWATLDLLFTGHIDPYNYKCGREQKLMAIIGGLTSQSSTQIASILNTYKIPQLTYGSFDPVLSDKTQFPSFFRMAPNENPQYDGIVQLLNYFEWNWIGLLTSDDDSGETFIQAMRPKLSQSGICVAVIQSVPIVISHTPENRKKYHERISFVLHLNNISVIVVYGDAHSMAGLQIVLHYSEFVHLQPMEKVWLITSQWDFTAILTWNKFPAKSINGTLSFALHKNVVPGFHDFIENINPYESSVYFIQEFWCSAFACSLPKYYVYMTNCTGKEKLGGLPGAVFEMEMSGQSYSIYNSVHIVAHALHAMYSSKTKNKAIGDLLNLRPFLRNVRFNNSAGEEIFFDENGDVAAGYDIVNWVMFHNKSFRRLLVGRMDPKHPGGKRFIINGRNIKTPRAKCVESCHPGYSRIVQQGQQVCCYGCAQCPEGRISVHIDADQCEKCPEDQYPNEEKNQCIPRTVTFLSYGEPLGAVLASFALFFSIVTVVVMGSFIQHHNTPIVKANNWSITCILLSSLLLSFLCSFLFIGQPQKVTCLLRQTVFGTIFSIAVSCVLGKTITVVLAFIATKPGNKMRKWVGKRLAMSVVILCSLIQIGLCVVWLVTSPPFLELDTHSQMGQIIVQCNEGSVMMFYFVLSYMGLLAIICFTVAYLARKLPDAFNEAKLITFSMLVFCSVWVSFVPSYLSTKGKYMVAVEIFSILVSSSGLLGCIFLPKCYIILMRPDLNTREQIGKKKRDDGVHPLPVQLQ</sequence>
<keyword evidence="8 12" id="KW-0472">Membrane</keyword>
<reference evidence="14" key="3">
    <citation type="submission" date="2025-09" db="UniProtKB">
        <authorList>
            <consortium name="Ensembl"/>
        </authorList>
    </citation>
    <scope>IDENTIFICATION</scope>
</reference>
<reference evidence="14" key="2">
    <citation type="submission" date="2025-08" db="UniProtKB">
        <authorList>
            <consortium name="Ensembl"/>
        </authorList>
    </citation>
    <scope>IDENTIFICATION</scope>
</reference>
<dbReference type="InterPro" id="IPR038550">
    <property type="entry name" value="GPCR_3_9-Cys_sf"/>
</dbReference>
<keyword evidence="5" id="KW-0732">Signal</keyword>
<comment type="similarity">
    <text evidence="2">Belongs to the G-protein coupled receptor 3 family.</text>
</comment>
<evidence type="ECO:0000256" key="3">
    <source>
        <dbReference type="ARBA" id="ARBA00022475"/>
    </source>
</evidence>
<feature type="domain" description="G-protein coupled receptors family 3 profile" evidence="13">
    <location>
        <begin position="512"/>
        <end position="776"/>
    </location>
</feature>
<dbReference type="CDD" id="cd15283">
    <property type="entry name" value="7tmC_V2R_pheromone"/>
    <property type="match status" value="1"/>
</dbReference>
<dbReference type="InterPro" id="IPR001828">
    <property type="entry name" value="ANF_lig-bd_rcpt"/>
</dbReference>
<dbReference type="PRINTS" id="PR01535">
    <property type="entry name" value="VOMERONASL2R"/>
</dbReference>
<evidence type="ECO:0000256" key="2">
    <source>
        <dbReference type="ARBA" id="ARBA00007242"/>
    </source>
</evidence>
<dbReference type="AlphaFoldDB" id="A0A670JPW0"/>
<evidence type="ECO:0000256" key="7">
    <source>
        <dbReference type="ARBA" id="ARBA00023040"/>
    </source>
</evidence>
<feature type="transmembrane region" description="Helical" evidence="12">
    <location>
        <begin position="582"/>
        <end position="607"/>
    </location>
</feature>
<feature type="transmembrane region" description="Helical" evidence="12">
    <location>
        <begin position="547"/>
        <end position="570"/>
    </location>
</feature>
<dbReference type="Pfam" id="PF07562">
    <property type="entry name" value="NCD3G"/>
    <property type="match status" value="1"/>
</dbReference>
<evidence type="ECO:0000256" key="11">
    <source>
        <dbReference type="ARBA" id="ARBA00023224"/>
    </source>
</evidence>
<feature type="transmembrane region" description="Helical" evidence="12">
    <location>
        <begin position="512"/>
        <end position="535"/>
    </location>
</feature>
<dbReference type="InterPro" id="IPR017978">
    <property type="entry name" value="GPCR_3_C"/>
</dbReference>
<dbReference type="SUPFAM" id="SSF53822">
    <property type="entry name" value="Periplasmic binding protein-like I"/>
    <property type="match status" value="1"/>
</dbReference>
<feature type="transmembrane region" description="Helical" evidence="12">
    <location>
        <begin position="706"/>
        <end position="726"/>
    </location>
</feature>
<protein>
    <recommendedName>
        <fullName evidence="13">G-protein coupled receptors family 3 profile domain-containing protein</fullName>
    </recommendedName>
</protein>
<evidence type="ECO:0000256" key="8">
    <source>
        <dbReference type="ARBA" id="ARBA00023136"/>
    </source>
</evidence>
<dbReference type="FunFam" id="2.10.50.30:FF:000002">
    <property type="entry name" value="Vomeronasal 2 receptor, h1"/>
    <property type="match status" value="1"/>
</dbReference>
<accession>A0A670JPW0</accession>
<dbReference type="Proteomes" id="UP000472272">
    <property type="component" value="Chromosome 13"/>
</dbReference>
<dbReference type="Ensembl" id="ENSPMRT00000026543.1">
    <property type="protein sequence ID" value="ENSPMRP00000025017.1"/>
    <property type="gene ID" value="ENSPMRG00000016167.1"/>
</dbReference>
<keyword evidence="11" id="KW-0807">Transducer</keyword>
<evidence type="ECO:0000259" key="13">
    <source>
        <dbReference type="PROSITE" id="PS50259"/>
    </source>
</evidence>
<dbReference type="PANTHER" id="PTHR24061:SF599">
    <property type="entry name" value="G-PROTEIN COUPLED RECEPTORS FAMILY 3 PROFILE DOMAIN-CONTAINING PROTEIN"/>
    <property type="match status" value="1"/>
</dbReference>
<dbReference type="InterPro" id="IPR000068">
    <property type="entry name" value="GPCR_3_Ca_sens_rcpt-rel"/>
</dbReference>
<feature type="transmembrane region" description="Helical" evidence="12">
    <location>
        <begin position="670"/>
        <end position="694"/>
    </location>
</feature>
<dbReference type="Pfam" id="PF01094">
    <property type="entry name" value="ANF_receptor"/>
    <property type="match status" value="1"/>
</dbReference>
<dbReference type="InterPro" id="IPR000337">
    <property type="entry name" value="GPCR_3"/>
</dbReference>
<dbReference type="FunFam" id="3.40.50.2300:FF:000024">
    <property type="entry name" value="Vomeronasal 2, receptor 73"/>
    <property type="match status" value="1"/>
</dbReference>
<dbReference type="InterPro" id="IPR017979">
    <property type="entry name" value="GPCR_3_CS"/>
</dbReference>
<reference evidence="14 15" key="1">
    <citation type="journal article" date="2019" name="Proc. Natl. Acad. Sci. U.S.A.">
        <title>Regulatory changes in pterin and carotenoid genes underlie balanced color polymorphisms in the wall lizard.</title>
        <authorList>
            <person name="Andrade P."/>
            <person name="Pinho C."/>
            <person name="Perez I de Lanuza G."/>
            <person name="Afonso S."/>
            <person name="Brejcha J."/>
            <person name="Rubin C.J."/>
            <person name="Wallerman O."/>
            <person name="Pereira P."/>
            <person name="Sabatino S.J."/>
            <person name="Bellati A."/>
            <person name="Pellitteri-Rosa D."/>
            <person name="Bosakova Z."/>
            <person name="Bunikis I."/>
            <person name="Carretero M.A."/>
            <person name="Feiner N."/>
            <person name="Marsik P."/>
            <person name="Pauperio F."/>
            <person name="Salvi D."/>
            <person name="Soler L."/>
            <person name="While G.M."/>
            <person name="Uller T."/>
            <person name="Font E."/>
            <person name="Andersson L."/>
            <person name="Carneiro M."/>
        </authorList>
    </citation>
    <scope>NUCLEOTIDE SEQUENCE</scope>
</reference>
<keyword evidence="6 12" id="KW-1133">Transmembrane helix</keyword>
<evidence type="ECO:0000256" key="5">
    <source>
        <dbReference type="ARBA" id="ARBA00022729"/>
    </source>
</evidence>
<evidence type="ECO:0000256" key="6">
    <source>
        <dbReference type="ARBA" id="ARBA00022989"/>
    </source>
</evidence>
<dbReference type="Gene3D" id="3.40.50.2300">
    <property type="match status" value="2"/>
</dbReference>
<keyword evidence="15" id="KW-1185">Reference proteome</keyword>
<evidence type="ECO:0000313" key="14">
    <source>
        <dbReference type="Ensembl" id="ENSPMRP00000025017.1"/>
    </source>
</evidence>
<comment type="subcellular location">
    <subcellularLocation>
        <location evidence="1">Cell membrane</location>
        <topology evidence="1">Multi-pass membrane protein</topology>
    </subcellularLocation>
</comment>
<feature type="transmembrane region" description="Helical" evidence="12">
    <location>
        <begin position="732"/>
        <end position="754"/>
    </location>
</feature>
<evidence type="ECO:0000256" key="4">
    <source>
        <dbReference type="ARBA" id="ARBA00022692"/>
    </source>
</evidence>
<keyword evidence="10" id="KW-0325">Glycoprotein</keyword>
<keyword evidence="9" id="KW-0675">Receptor</keyword>
<evidence type="ECO:0000256" key="12">
    <source>
        <dbReference type="SAM" id="Phobius"/>
    </source>
</evidence>
<evidence type="ECO:0000256" key="9">
    <source>
        <dbReference type="ARBA" id="ARBA00023170"/>
    </source>
</evidence>
<dbReference type="InterPro" id="IPR004073">
    <property type="entry name" value="GPCR_3_vmron_rcpt_2"/>
</dbReference>
<evidence type="ECO:0000256" key="1">
    <source>
        <dbReference type="ARBA" id="ARBA00004651"/>
    </source>
</evidence>
<proteinExistence type="inferred from homology"/>
<dbReference type="Pfam" id="PF00003">
    <property type="entry name" value="7tm_3"/>
    <property type="match status" value="1"/>
</dbReference>